<accession>A0ABN8IF31</accession>
<dbReference type="SUPFAM" id="SSF56801">
    <property type="entry name" value="Acetyl-CoA synthetase-like"/>
    <property type="match status" value="1"/>
</dbReference>
<organism evidence="4 5">
    <name type="scientific">Iphiclides podalirius</name>
    <name type="common">scarce swallowtail</name>
    <dbReference type="NCBI Taxonomy" id="110791"/>
    <lineage>
        <taxon>Eukaryota</taxon>
        <taxon>Metazoa</taxon>
        <taxon>Ecdysozoa</taxon>
        <taxon>Arthropoda</taxon>
        <taxon>Hexapoda</taxon>
        <taxon>Insecta</taxon>
        <taxon>Pterygota</taxon>
        <taxon>Neoptera</taxon>
        <taxon>Endopterygota</taxon>
        <taxon>Lepidoptera</taxon>
        <taxon>Glossata</taxon>
        <taxon>Ditrysia</taxon>
        <taxon>Papilionoidea</taxon>
        <taxon>Papilionidae</taxon>
        <taxon>Papilioninae</taxon>
        <taxon>Iphiclides</taxon>
    </lineage>
</organism>
<keyword evidence="5" id="KW-1185">Reference proteome</keyword>
<dbReference type="PANTHER" id="PTHR24096">
    <property type="entry name" value="LONG-CHAIN-FATTY-ACID--COA LIGASE"/>
    <property type="match status" value="1"/>
</dbReference>
<reference evidence="4" key="1">
    <citation type="submission" date="2022-03" db="EMBL/GenBank/DDBJ databases">
        <authorList>
            <person name="Martin H S."/>
        </authorList>
    </citation>
    <scope>NUCLEOTIDE SEQUENCE</scope>
</reference>
<proteinExistence type="inferred from homology"/>
<name>A0ABN8IF31_9NEOP</name>
<keyword evidence="2" id="KW-0436">Ligase</keyword>
<gene>
    <name evidence="4" type="ORF">IPOD504_LOCUS8129</name>
</gene>
<dbReference type="Pfam" id="PF13193">
    <property type="entry name" value="AMP-binding_C"/>
    <property type="match status" value="1"/>
</dbReference>
<sequence>MKILLKYKNHQISPLEIESVIRKHPEVLQVAVTGVPHPTDGELPVACVVLRKGSSATDQEIQNMVKDTLADSKQLRGGVLFMAELPLTVSSKINRAKLKMIVLELINKENNSNM</sequence>
<protein>
    <recommendedName>
        <fullName evidence="3">AMP-binding enzyme C-terminal domain-containing protein</fullName>
    </recommendedName>
</protein>
<dbReference type="PANTHER" id="PTHR24096:SF149">
    <property type="entry name" value="AMP-BINDING DOMAIN-CONTAINING PROTEIN-RELATED"/>
    <property type="match status" value="1"/>
</dbReference>
<feature type="domain" description="AMP-binding enzyme C-terminal" evidence="3">
    <location>
        <begin position="16"/>
        <end position="92"/>
    </location>
</feature>
<evidence type="ECO:0000256" key="1">
    <source>
        <dbReference type="ARBA" id="ARBA00006432"/>
    </source>
</evidence>
<dbReference type="InterPro" id="IPR045851">
    <property type="entry name" value="AMP-bd_C_sf"/>
</dbReference>
<feature type="non-terminal residue" evidence="4">
    <location>
        <position position="1"/>
    </location>
</feature>
<dbReference type="Gene3D" id="3.30.300.30">
    <property type="match status" value="1"/>
</dbReference>
<evidence type="ECO:0000256" key="2">
    <source>
        <dbReference type="ARBA" id="ARBA00022598"/>
    </source>
</evidence>
<dbReference type="EMBL" id="OW152832">
    <property type="protein sequence ID" value="CAH2052227.1"/>
    <property type="molecule type" value="Genomic_DNA"/>
</dbReference>
<dbReference type="Proteomes" id="UP000837857">
    <property type="component" value="Chromosome 20"/>
</dbReference>
<evidence type="ECO:0000313" key="4">
    <source>
        <dbReference type="EMBL" id="CAH2052227.1"/>
    </source>
</evidence>
<dbReference type="InterPro" id="IPR025110">
    <property type="entry name" value="AMP-bd_C"/>
</dbReference>
<evidence type="ECO:0000259" key="3">
    <source>
        <dbReference type="Pfam" id="PF13193"/>
    </source>
</evidence>
<evidence type="ECO:0000313" key="5">
    <source>
        <dbReference type="Proteomes" id="UP000837857"/>
    </source>
</evidence>
<comment type="similarity">
    <text evidence="1">Belongs to the ATP-dependent AMP-binding enzyme family.</text>
</comment>